<dbReference type="EnsemblMetazoa" id="G34333.1">
    <property type="protein sequence ID" value="G34333.1:cds"/>
    <property type="gene ID" value="G34333"/>
</dbReference>
<feature type="region of interest" description="Disordered" evidence="3">
    <location>
        <begin position="491"/>
        <end position="527"/>
    </location>
</feature>
<dbReference type="Gene3D" id="2.60.120.40">
    <property type="match status" value="1"/>
</dbReference>
<dbReference type="InterPro" id="IPR008983">
    <property type="entry name" value="Tumour_necrosis_fac-like_dom"/>
</dbReference>
<evidence type="ECO:0000256" key="2">
    <source>
        <dbReference type="ARBA" id="ARBA00022525"/>
    </source>
</evidence>
<organism evidence="5 6">
    <name type="scientific">Magallana gigas</name>
    <name type="common">Pacific oyster</name>
    <name type="synonym">Crassostrea gigas</name>
    <dbReference type="NCBI Taxonomy" id="29159"/>
    <lineage>
        <taxon>Eukaryota</taxon>
        <taxon>Metazoa</taxon>
        <taxon>Spiralia</taxon>
        <taxon>Lophotrochozoa</taxon>
        <taxon>Mollusca</taxon>
        <taxon>Bivalvia</taxon>
        <taxon>Autobranchia</taxon>
        <taxon>Pteriomorphia</taxon>
        <taxon>Ostreida</taxon>
        <taxon>Ostreoidea</taxon>
        <taxon>Ostreidae</taxon>
        <taxon>Magallana</taxon>
    </lineage>
</organism>
<evidence type="ECO:0000259" key="4">
    <source>
        <dbReference type="PROSITE" id="PS50871"/>
    </source>
</evidence>
<dbReference type="PANTHER" id="PTHR15427">
    <property type="entry name" value="EMILIN ELASTIN MICROFIBRIL INTERFACE-LOCATED PROTEIN ELASTIN MICROFIBRIL INTERFACER"/>
    <property type="match status" value="1"/>
</dbReference>
<dbReference type="Proteomes" id="UP000005408">
    <property type="component" value="Unassembled WGS sequence"/>
</dbReference>
<dbReference type="InterPro" id="IPR001073">
    <property type="entry name" value="C1q_dom"/>
</dbReference>
<evidence type="ECO:0000313" key="6">
    <source>
        <dbReference type="Proteomes" id="UP000005408"/>
    </source>
</evidence>
<dbReference type="AlphaFoldDB" id="A0A8W8MM89"/>
<evidence type="ECO:0000256" key="3">
    <source>
        <dbReference type="SAM" id="MobiDB-lite"/>
    </source>
</evidence>
<evidence type="ECO:0000313" key="5">
    <source>
        <dbReference type="EnsemblMetazoa" id="G34333.1:cds"/>
    </source>
</evidence>
<evidence type="ECO:0000256" key="1">
    <source>
        <dbReference type="ARBA" id="ARBA00004613"/>
    </source>
</evidence>
<dbReference type="PANTHER" id="PTHR15427:SF33">
    <property type="entry name" value="COLLAGEN IV NC1 DOMAIN-CONTAINING PROTEIN"/>
    <property type="match status" value="1"/>
</dbReference>
<feature type="compositionally biased region" description="Pro residues" evidence="3">
    <location>
        <begin position="457"/>
        <end position="473"/>
    </location>
</feature>
<comment type="subcellular location">
    <subcellularLocation>
        <location evidence="1">Secreted</location>
    </subcellularLocation>
</comment>
<dbReference type="InterPro" id="IPR050392">
    <property type="entry name" value="Collagen/C1q_domain"/>
</dbReference>
<dbReference type="Pfam" id="PF03732">
    <property type="entry name" value="Retrotrans_gag"/>
    <property type="match status" value="1"/>
</dbReference>
<feature type="compositionally biased region" description="Polar residues" evidence="3">
    <location>
        <begin position="503"/>
        <end position="527"/>
    </location>
</feature>
<dbReference type="InterPro" id="IPR005162">
    <property type="entry name" value="Retrotrans_gag_dom"/>
</dbReference>
<keyword evidence="6" id="KW-1185">Reference proteome</keyword>
<dbReference type="PRINTS" id="PR00007">
    <property type="entry name" value="COMPLEMNTC1Q"/>
</dbReference>
<proteinExistence type="predicted"/>
<dbReference type="Pfam" id="PF00386">
    <property type="entry name" value="C1q"/>
    <property type="match status" value="1"/>
</dbReference>
<feature type="domain" description="C1q" evidence="4">
    <location>
        <begin position="44"/>
        <end position="185"/>
    </location>
</feature>
<dbReference type="GO" id="GO:0005581">
    <property type="term" value="C:collagen trimer"/>
    <property type="evidence" value="ECO:0007669"/>
    <property type="project" value="UniProtKB-KW"/>
</dbReference>
<feature type="compositionally biased region" description="Low complexity" evidence="3">
    <location>
        <begin position="491"/>
        <end position="502"/>
    </location>
</feature>
<accession>A0A8W8MM89</accession>
<sequence>MLIVAKPDQMILCQTFYIYHVQKQKITDVPIVTRRHFFGTNFLKISETLLQPYGFYAVLKSDNGPGILHFETVITNIGDGYSQHTGFFTPETNGTFVFTWNIESYNESAVIALEVNGEEIIQTHTAQKYRLHYSGSSFAILNLHQGDNVYLKLIEGITKRTFTMFSGWKQHSDLLPTFYAVCPSGGCSNDMQIITNNFVYDNISNIINLEAGFYLPMNSRNEQLEYNVPVWTHRTTDNFTNYYYHPNASGFIFLPNFDEASCNVLEHVPELEQTVPLSWQKFHNVTDGAALLAIGCSFEGQAETWLQTLSPRQRNNLTEFKECLKNRFAPQETKFTLLSIRQQAGETADMYLSRAEKTALGHDLPEIYKVQFAIQGLENQVKAKVISKEPKTFQELRHAVSLAKAQLECNTTEDMNNLTLVALAAQLKDSLKAEISALTQSNCQSKNGQPEPRNKSPNPPPPWQQFTPPPPGYSVPNKLCSATYLLSTAAPSATPGPAISSAVAPSNQQWTPSETVPESKSSVQRMW</sequence>
<reference evidence="5" key="1">
    <citation type="submission" date="2022-08" db="UniProtKB">
        <authorList>
            <consortium name="EnsemblMetazoa"/>
        </authorList>
    </citation>
    <scope>IDENTIFICATION</scope>
    <source>
        <strain evidence="5">05x7-T-G4-1.051#20</strain>
    </source>
</reference>
<feature type="region of interest" description="Disordered" evidence="3">
    <location>
        <begin position="441"/>
        <end position="474"/>
    </location>
</feature>
<keyword evidence="2" id="KW-0964">Secreted</keyword>
<dbReference type="SUPFAM" id="SSF49842">
    <property type="entry name" value="TNF-like"/>
    <property type="match status" value="1"/>
</dbReference>
<name>A0A8W8MM89_MAGGI</name>
<protein>
    <recommendedName>
        <fullName evidence="4">C1q domain-containing protein</fullName>
    </recommendedName>
</protein>
<dbReference type="SMART" id="SM00110">
    <property type="entry name" value="C1Q"/>
    <property type="match status" value="1"/>
</dbReference>
<dbReference type="PROSITE" id="PS50871">
    <property type="entry name" value="C1Q"/>
    <property type="match status" value="1"/>
</dbReference>